<proteinExistence type="predicted"/>
<evidence type="ECO:0000256" key="1">
    <source>
        <dbReference type="SAM" id="Phobius"/>
    </source>
</evidence>
<dbReference type="Proteomes" id="UP001141950">
    <property type="component" value="Unassembled WGS sequence"/>
</dbReference>
<name>A0A9X2SBJ7_9BACL</name>
<dbReference type="EMBL" id="JANIPJ010000023">
    <property type="protein sequence ID" value="MCR2807110.1"/>
    <property type="molecule type" value="Genomic_DNA"/>
</dbReference>
<organism evidence="2 3">
    <name type="scientific">Paenibacillus soyae</name>
    <dbReference type="NCBI Taxonomy" id="2969249"/>
    <lineage>
        <taxon>Bacteria</taxon>
        <taxon>Bacillati</taxon>
        <taxon>Bacillota</taxon>
        <taxon>Bacilli</taxon>
        <taxon>Bacillales</taxon>
        <taxon>Paenibacillaceae</taxon>
        <taxon>Paenibacillus</taxon>
    </lineage>
</organism>
<comment type="caution">
    <text evidence="2">The sequence shown here is derived from an EMBL/GenBank/DDBJ whole genome shotgun (WGS) entry which is preliminary data.</text>
</comment>
<dbReference type="RefSeq" id="WP_257451275.1">
    <property type="nucleotide sequence ID" value="NZ_JANIPJ010000023.1"/>
</dbReference>
<keyword evidence="1" id="KW-1133">Transmembrane helix</keyword>
<gene>
    <name evidence="2" type="ORF">NQZ67_24800</name>
</gene>
<dbReference type="AlphaFoldDB" id="A0A9X2SBJ7"/>
<keyword evidence="1" id="KW-0812">Transmembrane</keyword>
<keyword evidence="3" id="KW-1185">Reference proteome</keyword>
<keyword evidence="1" id="KW-0472">Membrane</keyword>
<sequence length="81" mass="9321">MGQAAIALFFCLLFAVKDTVRLKEKKYRRENAFFICTLTLGFVMLSLHFFDIPLPTPIEAIQAIYGPVYEMLFGWTLAIQK</sequence>
<evidence type="ECO:0000313" key="2">
    <source>
        <dbReference type="EMBL" id="MCR2807110.1"/>
    </source>
</evidence>
<protein>
    <submittedName>
        <fullName evidence="2">Uncharacterized protein</fullName>
    </submittedName>
</protein>
<evidence type="ECO:0000313" key="3">
    <source>
        <dbReference type="Proteomes" id="UP001141950"/>
    </source>
</evidence>
<accession>A0A9X2SBJ7</accession>
<reference evidence="2" key="1">
    <citation type="submission" date="2022-08" db="EMBL/GenBank/DDBJ databases">
        <title>The genomic sequence of strain Paenibacillus sp. SCIV0701.</title>
        <authorList>
            <person name="Zhao H."/>
        </authorList>
    </citation>
    <scope>NUCLEOTIDE SEQUENCE</scope>
    <source>
        <strain evidence="2">SCIV0701</strain>
    </source>
</reference>
<feature type="transmembrane region" description="Helical" evidence="1">
    <location>
        <begin position="32"/>
        <end position="50"/>
    </location>
</feature>